<evidence type="ECO:0000256" key="5">
    <source>
        <dbReference type="SAM" id="Phobius"/>
    </source>
</evidence>
<dbReference type="InterPro" id="IPR050598">
    <property type="entry name" value="AminoAcid_Transporter"/>
</dbReference>
<keyword evidence="7" id="KW-1185">Reference proteome</keyword>
<comment type="subcellular location">
    <subcellularLocation>
        <location evidence="1">Membrane</location>
        <topology evidence="1">Multi-pass membrane protein</topology>
    </subcellularLocation>
</comment>
<dbReference type="PANTHER" id="PTHR11785">
    <property type="entry name" value="AMINO ACID TRANSPORTER"/>
    <property type="match status" value="1"/>
</dbReference>
<dbReference type="AlphaFoldDB" id="A0A1J0GC62"/>
<dbReference type="PIRSF" id="PIRSF006060">
    <property type="entry name" value="AA_transporter"/>
    <property type="match status" value="1"/>
</dbReference>
<dbReference type="STRING" id="1552.A7L45_02025"/>
<protein>
    <submittedName>
        <fullName evidence="6">Amino acid permease</fullName>
    </submittedName>
</protein>
<feature type="transmembrane region" description="Helical" evidence="5">
    <location>
        <begin position="88"/>
        <end position="112"/>
    </location>
</feature>
<dbReference type="Pfam" id="PF13520">
    <property type="entry name" value="AA_permease_2"/>
    <property type="match status" value="1"/>
</dbReference>
<proteinExistence type="predicted"/>
<dbReference type="RefSeq" id="WP_071611227.1">
    <property type="nucleotide sequence ID" value="NZ_CP015756.1"/>
</dbReference>
<evidence type="ECO:0000256" key="3">
    <source>
        <dbReference type="ARBA" id="ARBA00022989"/>
    </source>
</evidence>
<organism evidence="6 7">
    <name type="scientific">Clostridium estertheticum subsp. estertheticum</name>
    <dbReference type="NCBI Taxonomy" id="1552"/>
    <lineage>
        <taxon>Bacteria</taxon>
        <taxon>Bacillati</taxon>
        <taxon>Bacillota</taxon>
        <taxon>Clostridia</taxon>
        <taxon>Eubacteriales</taxon>
        <taxon>Clostridiaceae</taxon>
        <taxon>Clostridium</taxon>
    </lineage>
</organism>
<dbReference type="EMBL" id="CP015756">
    <property type="protein sequence ID" value="APC38930.1"/>
    <property type="molecule type" value="Genomic_DNA"/>
</dbReference>
<dbReference type="GO" id="GO:0016020">
    <property type="term" value="C:membrane"/>
    <property type="evidence" value="ECO:0007669"/>
    <property type="project" value="UniProtKB-SubCell"/>
</dbReference>
<feature type="transmembrane region" description="Helical" evidence="5">
    <location>
        <begin position="333"/>
        <end position="351"/>
    </location>
</feature>
<keyword evidence="4 5" id="KW-0472">Membrane</keyword>
<feature type="transmembrane region" description="Helical" evidence="5">
    <location>
        <begin position="154"/>
        <end position="179"/>
    </location>
</feature>
<evidence type="ECO:0000256" key="2">
    <source>
        <dbReference type="ARBA" id="ARBA00022692"/>
    </source>
</evidence>
<feature type="transmembrane region" description="Helical" evidence="5">
    <location>
        <begin position="199"/>
        <end position="221"/>
    </location>
</feature>
<dbReference type="InterPro" id="IPR002293">
    <property type="entry name" value="AA/rel_permease1"/>
</dbReference>
<dbReference type="OrthoDB" id="3181223at2"/>
<feature type="transmembrane region" description="Helical" evidence="5">
    <location>
        <begin position="9"/>
        <end position="29"/>
    </location>
</feature>
<dbReference type="Gene3D" id="1.20.1740.10">
    <property type="entry name" value="Amino acid/polyamine transporter I"/>
    <property type="match status" value="1"/>
</dbReference>
<reference evidence="7" key="1">
    <citation type="journal article" date="2016" name="Front. Microbiol.">
        <title>Complete Genome Sequence of Clostridium estertheticum DSM 8809, a Microbe Identified in Spoiled Vacuum Packed Beef.</title>
        <authorList>
            <person name="Yu Z."/>
            <person name="Gunn L."/>
            <person name="Brennan E."/>
            <person name="Reid R."/>
            <person name="Wall P.G."/>
            <person name="Gaora O.P."/>
            <person name="Hurley D."/>
            <person name="Bolton D."/>
            <person name="Fanning S."/>
        </authorList>
    </citation>
    <scope>NUCLEOTIDE SEQUENCE [LARGE SCALE GENOMIC DNA]</scope>
    <source>
        <strain evidence="7">DSM 8809</strain>
    </source>
</reference>
<accession>A0A1J0GC62</accession>
<dbReference type="PANTHER" id="PTHR11785:SF512">
    <property type="entry name" value="SOBREMESA, ISOFORM B"/>
    <property type="match status" value="1"/>
</dbReference>
<feature type="transmembrane region" description="Helical" evidence="5">
    <location>
        <begin position="425"/>
        <end position="443"/>
    </location>
</feature>
<gene>
    <name evidence="6" type="ORF">A7L45_02025</name>
</gene>
<keyword evidence="2 5" id="KW-0812">Transmembrane</keyword>
<feature type="transmembrane region" description="Helical" evidence="5">
    <location>
        <begin position="371"/>
        <end position="388"/>
    </location>
</feature>
<feature type="transmembrane region" description="Helical" evidence="5">
    <location>
        <begin position="41"/>
        <end position="67"/>
    </location>
</feature>
<dbReference type="Proteomes" id="UP000182569">
    <property type="component" value="Chromosome"/>
</dbReference>
<evidence type="ECO:0000256" key="4">
    <source>
        <dbReference type="ARBA" id="ARBA00023136"/>
    </source>
</evidence>
<name>A0A1J0GC62_9CLOT</name>
<feature type="transmembrane region" description="Helical" evidence="5">
    <location>
        <begin position="400"/>
        <end position="419"/>
    </location>
</feature>
<evidence type="ECO:0000256" key="1">
    <source>
        <dbReference type="ARBA" id="ARBA00004141"/>
    </source>
</evidence>
<evidence type="ECO:0000313" key="7">
    <source>
        <dbReference type="Proteomes" id="UP000182569"/>
    </source>
</evidence>
<evidence type="ECO:0000313" key="6">
    <source>
        <dbReference type="EMBL" id="APC38930.1"/>
    </source>
</evidence>
<feature type="transmembrane region" description="Helical" evidence="5">
    <location>
        <begin position="277"/>
        <end position="298"/>
    </location>
</feature>
<feature type="transmembrane region" description="Helical" evidence="5">
    <location>
        <begin position="233"/>
        <end position="257"/>
    </location>
</feature>
<keyword evidence="3 5" id="KW-1133">Transmembrane helix</keyword>
<sequence length="455" mass="49302">METKLEKKYGLITAIAMVVGIVIGSGVFFKAEKVLTATGGNLTLGILAWVIGGVIMISCAYTFAVMATKYEKVNGIVDYAEATMGEKYGYYVGWFMALIYYPTLTSVLAWVSARYTCVLLGFSITGGECMTIACLYLIGSFALNALSPVLSGKFLVSTTVIKLIPLILMAIIGTIVGIHSGMTMINFTTVVKKVNTANALFTAVVATAFAYEGWIIATSINAELKDAKKNLPLALVGGTFIIMVVYILYYMGLAGAVTNQVMMNGGEAGAKLAFQKIFSSAGGTIVFVFVIISCLGTLNGLMLGCTRGIYSLAARGFGPKPNIFKQIDSETNMPTNSSILGLLLCAIWLLYFYGSNLTKWFGFFNFDSSELPIVTIYALYIPIFIMMIKKEKDLNLFKRFVMPIISLTGCVFMIVAACFSHKLEVVAYLIIFAIIMAIGALFSKKQSLTSKNQIN</sequence>
<dbReference type="GO" id="GO:0015179">
    <property type="term" value="F:L-amino acid transmembrane transporter activity"/>
    <property type="evidence" value="ECO:0007669"/>
    <property type="project" value="TreeGrafter"/>
</dbReference>
<feature type="transmembrane region" description="Helical" evidence="5">
    <location>
        <begin position="118"/>
        <end position="142"/>
    </location>
</feature>
<dbReference type="KEGG" id="ceu:A7L45_02025"/>